<dbReference type="PROSITE" id="PS50932">
    <property type="entry name" value="HTH_LACI_2"/>
    <property type="match status" value="1"/>
</dbReference>
<dbReference type="PANTHER" id="PTHR30146:SF24">
    <property type="entry name" value="XYLOSE OPERON REGULATORY PROTEIN"/>
    <property type="match status" value="1"/>
</dbReference>
<dbReference type="Pfam" id="PF00356">
    <property type="entry name" value="LacI"/>
    <property type="match status" value="1"/>
</dbReference>
<gene>
    <name evidence="1" type="ORF">D4A81_06720</name>
</gene>
<dbReference type="GO" id="GO:0003700">
    <property type="term" value="F:DNA-binding transcription factor activity"/>
    <property type="evidence" value="ECO:0007669"/>
    <property type="project" value="TreeGrafter"/>
</dbReference>
<dbReference type="CDD" id="cd01392">
    <property type="entry name" value="HTH_LacI"/>
    <property type="match status" value="1"/>
</dbReference>
<dbReference type="InterPro" id="IPR010982">
    <property type="entry name" value="Lambda_DNA-bd_dom_sf"/>
</dbReference>
<dbReference type="Gene3D" id="3.40.50.2300">
    <property type="match status" value="2"/>
</dbReference>
<proteinExistence type="predicted"/>
<protein>
    <submittedName>
        <fullName evidence="1">LacI family transcriptional regulator</fullName>
    </submittedName>
</protein>
<dbReference type="Proteomes" id="UP000265562">
    <property type="component" value="Chromosome"/>
</dbReference>
<dbReference type="InterPro" id="IPR000843">
    <property type="entry name" value="HTH_LacI"/>
</dbReference>
<dbReference type="InterPro" id="IPR028082">
    <property type="entry name" value="Peripla_BP_I"/>
</dbReference>
<dbReference type="GO" id="GO:0000976">
    <property type="term" value="F:transcription cis-regulatory region binding"/>
    <property type="evidence" value="ECO:0007669"/>
    <property type="project" value="TreeGrafter"/>
</dbReference>
<dbReference type="Gene3D" id="1.10.260.40">
    <property type="entry name" value="lambda repressor-like DNA-binding domains"/>
    <property type="match status" value="1"/>
</dbReference>
<dbReference type="KEGG" id="lua:D4A81_06720"/>
<dbReference type="OrthoDB" id="9789891at2"/>
<dbReference type="SUPFAM" id="SSF53822">
    <property type="entry name" value="Periplasmic binding protein-like I"/>
    <property type="match status" value="1"/>
</dbReference>
<evidence type="ECO:0000313" key="2">
    <source>
        <dbReference type="Proteomes" id="UP000265562"/>
    </source>
</evidence>
<dbReference type="Pfam" id="PF13377">
    <property type="entry name" value="Peripla_BP_3"/>
    <property type="match status" value="1"/>
</dbReference>
<organism evidence="1 2">
    <name type="scientific">Lachnoanaerobaculum umeaense</name>
    <dbReference type="NCBI Taxonomy" id="617123"/>
    <lineage>
        <taxon>Bacteria</taxon>
        <taxon>Bacillati</taxon>
        <taxon>Bacillota</taxon>
        <taxon>Clostridia</taxon>
        <taxon>Lachnospirales</taxon>
        <taxon>Lachnospiraceae</taxon>
        <taxon>Lachnoanaerobaculum</taxon>
    </lineage>
</organism>
<dbReference type="CDD" id="cd06267">
    <property type="entry name" value="PBP1_LacI_sugar_binding-like"/>
    <property type="match status" value="1"/>
</dbReference>
<dbReference type="SUPFAM" id="SSF47413">
    <property type="entry name" value="lambda repressor-like DNA-binding domains"/>
    <property type="match status" value="1"/>
</dbReference>
<sequence>MTTIQDIADKLGISKSTVSKALNDAPDISETLRKQVLETAVALDYTKLRRYKKTKKRLCILIEKENIEYEEPHHFAYDIVMGFRQLAEPAGFYVEIVPVDVKLQKNTPYDVFMLEHDYVGSFVLGFSLNDTWLDDFKNSHTPAVLFDNYVTGNPYTAYVGIDNDEGMELVLKHLTNLGHRKIAYLSGSLGSYVLQRRHAAFLSAMHRHGHKTTAKNTGCSYCLSECIEKHLPKFLKAGMTAIICSHDTIANASIIQCQQLGYKVPEDISIIGFDDLPLAEYTLPPLTTIKQDRVELGKSGFYALSSLLNNIPISTFLLHAKLIERKSTYNVYIEKKSNAL</sequence>
<dbReference type="RefSeq" id="WP_111524202.1">
    <property type="nucleotide sequence ID" value="NZ_CP032364.1"/>
</dbReference>
<dbReference type="EMBL" id="CP032364">
    <property type="protein sequence ID" value="AYA99654.1"/>
    <property type="molecule type" value="Genomic_DNA"/>
</dbReference>
<accession>A0A385Q226</accession>
<dbReference type="AlphaFoldDB" id="A0A385Q226"/>
<reference evidence="1 2" key="1">
    <citation type="submission" date="2018-09" db="EMBL/GenBank/DDBJ databases">
        <title>Genome sequencing of Lachnoanaerobaculum umeaense DSM 23576.</title>
        <authorList>
            <person name="Kook J.-K."/>
            <person name="Park S.-N."/>
            <person name="Lim Y.K."/>
        </authorList>
    </citation>
    <scope>NUCLEOTIDE SEQUENCE [LARGE SCALE GENOMIC DNA]</scope>
    <source>
        <strain evidence="2">DSM 23576 \ CCUG 58757</strain>
    </source>
</reference>
<name>A0A385Q226_9FIRM</name>
<dbReference type="SMART" id="SM00354">
    <property type="entry name" value="HTH_LACI"/>
    <property type="match status" value="1"/>
</dbReference>
<keyword evidence="2" id="KW-1185">Reference proteome</keyword>
<dbReference type="PANTHER" id="PTHR30146">
    <property type="entry name" value="LACI-RELATED TRANSCRIPTIONAL REPRESSOR"/>
    <property type="match status" value="1"/>
</dbReference>
<dbReference type="InterPro" id="IPR046335">
    <property type="entry name" value="LacI/GalR-like_sensor"/>
</dbReference>
<evidence type="ECO:0000313" key="1">
    <source>
        <dbReference type="EMBL" id="AYA99654.1"/>
    </source>
</evidence>